<dbReference type="EMBL" id="JASBNA010000029">
    <property type="protein sequence ID" value="KAK7683647.1"/>
    <property type="molecule type" value="Genomic_DNA"/>
</dbReference>
<gene>
    <name evidence="3" type="ORF">QCA50_013023</name>
</gene>
<keyword evidence="1" id="KW-1133">Transmembrane helix</keyword>
<comment type="caution">
    <text evidence="3">The sequence shown here is derived from an EMBL/GenBank/DDBJ whole genome shotgun (WGS) entry which is preliminary data.</text>
</comment>
<feature type="transmembrane region" description="Helical" evidence="1">
    <location>
        <begin position="45"/>
        <end position="73"/>
    </location>
</feature>
<dbReference type="AlphaFoldDB" id="A0AAW0FU50"/>
<evidence type="ECO:0000313" key="4">
    <source>
        <dbReference type="Proteomes" id="UP001385951"/>
    </source>
</evidence>
<dbReference type="Pfam" id="PF20152">
    <property type="entry name" value="DUF6534"/>
    <property type="match status" value="1"/>
</dbReference>
<sequence>MSTVSRNLTLLIGMTTLLTTFSGLFLTGLVYIFRVGTMAAATNLIFKSVMIATCSVVMCTDVFIAATMVYYLYHTGRKSQFKRTQGILGWLILYFVSSGVMLVAFSGSVLICFTTNGNNLVWGGITILYARALSNSFFGALNIRKLLRSKQGQMITFNGVSLPQSTVPTSLELHQVQVQVSRDTMINTDSNPTLGNESSDNKCTNVLAPCNA</sequence>
<evidence type="ECO:0000313" key="3">
    <source>
        <dbReference type="EMBL" id="KAK7683647.1"/>
    </source>
</evidence>
<dbReference type="InterPro" id="IPR045339">
    <property type="entry name" value="DUF6534"/>
</dbReference>
<accession>A0AAW0FU50</accession>
<keyword evidence="1" id="KW-0472">Membrane</keyword>
<feature type="domain" description="DUF6534" evidence="2">
    <location>
        <begin position="58"/>
        <end position="145"/>
    </location>
</feature>
<evidence type="ECO:0000259" key="2">
    <source>
        <dbReference type="Pfam" id="PF20152"/>
    </source>
</evidence>
<proteinExistence type="predicted"/>
<name>A0AAW0FU50_9APHY</name>
<feature type="transmembrane region" description="Helical" evidence="1">
    <location>
        <begin position="7"/>
        <end position="33"/>
    </location>
</feature>
<keyword evidence="4" id="KW-1185">Reference proteome</keyword>
<protein>
    <recommendedName>
        <fullName evidence="2">DUF6534 domain-containing protein</fullName>
    </recommendedName>
</protein>
<evidence type="ECO:0000256" key="1">
    <source>
        <dbReference type="SAM" id="Phobius"/>
    </source>
</evidence>
<dbReference type="Proteomes" id="UP001385951">
    <property type="component" value="Unassembled WGS sequence"/>
</dbReference>
<keyword evidence="1" id="KW-0812">Transmembrane</keyword>
<feature type="transmembrane region" description="Helical" evidence="1">
    <location>
        <begin position="85"/>
        <end position="108"/>
    </location>
</feature>
<reference evidence="3 4" key="1">
    <citation type="submission" date="2022-09" db="EMBL/GenBank/DDBJ databases">
        <authorList>
            <person name="Palmer J.M."/>
        </authorList>
    </citation>
    <scope>NUCLEOTIDE SEQUENCE [LARGE SCALE GENOMIC DNA]</scope>
    <source>
        <strain evidence="3 4">DSM 7382</strain>
    </source>
</reference>
<feature type="transmembrane region" description="Helical" evidence="1">
    <location>
        <begin position="120"/>
        <end position="141"/>
    </location>
</feature>
<organism evidence="3 4">
    <name type="scientific">Cerrena zonata</name>
    <dbReference type="NCBI Taxonomy" id="2478898"/>
    <lineage>
        <taxon>Eukaryota</taxon>
        <taxon>Fungi</taxon>
        <taxon>Dikarya</taxon>
        <taxon>Basidiomycota</taxon>
        <taxon>Agaricomycotina</taxon>
        <taxon>Agaricomycetes</taxon>
        <taxon>Polyporales</taxon>
        <taxon>Cerrenaceae</taxon>
        <taxon>Cerrena</taxon>
    </lineage>
</organism>